<proteinExistence type="predicted"/>
<sequence>MKIRCIANTGEIIPENYLNPAVFLTKETKFQLIVGKEYTVYALYKWQQEVWYYICDERYTYYPIQNPAPLFEIVDGRLSKYWRLQIDCNGLLTLAFEQWFFDSYYYDKLTNQEEHEVLIFEQIKELMDKEALSPYPSPSVLDESLKTSKF</sequence>
<gene>
    <name evidence="1" type="ORF">ICL16_01500</name>
</gene>
<keyword evidence="2" id="KW-1185">Reference proteome</keyword>
<name>A0A8J6XE49_9CYAN</name>
<accession>A0A8J6XE49</accession>
<evidence type="ECO:0000313" key="2">
    <source>
        <dbReference type="Proteomes" id="UP000629098"/>
    </source>
</evidence>
<organism evidence="1 2">
    <name type="scientific">Iningainema tapete BLCC-T55</name>
    <dbReference type="NCBI Taxonomy" id="2748662"/>
    <lineage>
        <taxon>Bacteria</taxon>
        <taxon>Bacillati</taxon>
        <taxon>Cyanobacteriota</taxon>
        <taxon>Cyanophyceae</taxon>
        <taxon>Nostocales</taxon>
        <taxon>Scytonemataceae</taxon>
        <taxon>Iningainema tapete</taxon>
    </lineage>
</organism>
<dbReference type="EMBL" id="JACXAE010000009">
    <property type="protein sequence ID" value="MBD2770832.1"/>
    <property type="molecule type" value="Genomic_DNA"/>
</dbReference>
<protein>
    <submittedName>
        <fullName evidence="1">Uncharacterized protein</fullName>
    </submittedName>
</protein>
<dbReference type="RefSeq" id="WP_190825119.1">
    <property type="nucleotide sequence ID" value="NZ_CAWPPI010000009.1"/>
</dbReference>
<comment type="caution">
    <text evidence="1">The sequence shown here is derived from an EMBL/GenBank/DDBJ whole genome shotgun (WGS) entry which is preliminary data.</text>
</comment>
<evidence type="ECO:0000313" key="1">
    <source>
        <dbReference type="EMBL" id="MBD2770832.1"/>
    </source>
</evidence>
<dbReference type="Proteomes" id="UP000629098">
    <property type="component" value="Unassembled WGS sequence"/>
</dbReference>
<reference evidence="1" key="1">
    <citation type="submission" date="2020-09" db="EMBL/GenBank/DDBJ databases">
        <title>Iningainema tapete sp. nov. (Scytonemataceae, Cyanobacteria) from greenhouses in central Florida (USA) produces two types of nodularin with biosynthetic potential for microcystin-LR and anabaenopeptins.</title>
        <authorList>
            <person name="Berthold D.E."/>
            <person name="Lefler F.W."/>
            <person name="Huang I.-S."/>
            <person name="Abdulla H."/>
            <person name="Zimba P.V."/>
            <person name="Laughinghouse H.D. IV."/>
        </authorList>
    </citation>
    <scope>NUCLEOTIDE SEQUENCE</scope>
    <source>
        <strain evidence="1">BLCCT55</strain>
    </source>
</reference>
<dbReference type="AlphaFoldDB" id="A0A8J6XE49"/>